<dbReference type="AlphaFoldDB" id="A0A2I0WH27"/>
<reference evidence="1 2" key="2">
    <citation type="journal article" date="2017" name="Nature">
        <title>The Apostasia genome and the evolution of orchids.</title>
        <authorList>
            <person name="Zhang G.Q."/>
            <person name="Liu K.W."/>
            <person name="Li Z."/>
            <person name="Lohaus R."/>
            <person name="Hsiao Y.Y."/>
            <person name="Niu S.C."/>
            <person name="Wang J.Y."/>
            <person name="Lin Y.C."/>
            <person name="Xu Q."/>
            <person name="Chen L.J."/>
            <person name="Yoshida K."/>
            <person name="Fujiwara S."/>
            <person name="Wang Z.W."/>
            <person name="Zhang Y.Q."/>
            <person name="Mitsuda N."/>
            <person name="Wang M."/>
            <person name="Liu G.H."/>
            <person name="Pecoraro L."/>
            <person name="Huang H.X."/>
            <person name="Xiao X.J."/>
            <person name="Lin M."/>
            <person name="Wu X.Y."/>
            <person name="Wu W.L."/>
            <person name="Chen Y.Y."/>
            <person name="Chang S.B."/>
            <person name="Sakamoto S."/>
            <person name="Ohme-Takagi M."/>
            <person name="Yagi M."/>
            <person name="Zeng S.J."/>
            <person name="Shen C.Y."/>
            <person name="Yeh C.M."/>
            <person name="Luo Y.B."/>
            <person name="Tsai W.C."/>
            <person name="Van de Peer Y."/>
            <person name="Liu Z.J."/>
        </authorList>
    </citation>
    <scope>NUCLEOTIDE SEQUENCE [LARGE SCALE GENOMIC DNA]</scope>
    <source>
        <tissue evidence="1">The whole plant</tissue>
    </source>
</reference>
<sequence length="89" mass="9872">MTKRFKSHLTESPTLTINFVIERQEESKTAAAGADQSGEKRPNEKVIETVDYRSPAAAADGEITEKRPVEIVHELHGGEKDKLNAPKQD</sequence>
<proteinExistence type="predicted"/>
<protein>
    <submittedName>
        <fullName evidence="1">Uncharacterized protein</fullName>
    </submittedName>
</protein>
<keyword evidence="2" id="KW-1185">Reference proteome</keyword>
<accession>A0A2I0WH27</accession>
<evidence type="ECO:0000313" key="1">
    <source>
        <dbReference type="EMBL" id="PKU74970.1"/>
    </source>
</evidence>
<dbReference type="Proteomes" id="UP000233837">
    <property type="component" value="Unassembled WGS sequence"/>
</dbReference>
<reference evidence="1 2" key="1">
    <citation type="journal article" date="2016" name="Sci. Rep.">
        <title>The Dendrobium catenatum Lindl. genome sequence provides insights into polysaccharide synthase, floral development and adaptive evolution.</title>
        <authorList>
            <person name="Zhang G.Q."/>
            <person name="Xu Q."/>
            <person name="Bian C."/>
            <person name="Tsai W.C."/>
            <person name="Yeh C.M."/>
            <person name="Liu K.W."/>
            <person name="Yoshida K."/>
            <person name="Zhang L.S."/>
            <person name="Chang S.B."/>
            <person name="Chen F."/>
            <person name="Shi Y."/>
            <person name="Su Y.Y."/>
            <person name="Zhang Y.Q."/>
            <person name="Chen L.J."/>
            <person name="Yin Y."/>
            <person name="Lin M."/>
            <person name="Huang H."/>
            <person name="Deng H."/>
            <person name="Wang Z.W."/>
            <person name="Zhu S.L."/>
            <person name="Zhao X."/>
            <person name="Deng C."/>
            <person name="Niu S.C."/>
            <person name="Huang J."/>
            <person name="Wang M."/>
            <person name="Liu G.H."/>
            <person name="Yang H.J."/>
            <person name="Xiao X.J."/>
            <person name="Hsiao Y.Y."/>
            <person name="Wu W.L."/>
            <person name="Chen Y.Y."/>
            <person name="Mitsuda N."/>
            <person name="Ohme-Takagi M."/>
            <person name="Luo Y.B."/>
            <person name="Van de Peer Y."/>
            <person name="Liu Z.J."/>
        </authorList>
    </citation>
    <scope>NUCLEOTIDE SEQUENCE [LARGE SCALE GENOMIC DNA]</scope>
    <source>
        <tissue evidence="1">The whole plant</tissue>
    </source>
</reference>
<gene>
    <name evidence="1" type="ORF">MA16_Dca020180</name>
</gene>
<evidence type="ECO:0000313" key="2">
    <source>
        <dbReference type="Proteomes" id="UP000233837"/>
    </source>
</evidence>
<dbReference type="EMBL" id="KZ502661">
    <property type="protein sequence ID" value="PKU74970.1"/>
    <property type="molecule type" value="Genomic_DNA"/>
</dbReference>
<organism evidence="1 2">
    <name type="scientific">Dendrobium catenatum</name>
    <dbReference type="NCBI Taxonomy" id="906689"/>
    <lineage>
        <taxon>Eukaryota</taxon>
        <taxon>Viridiplantae</taxon>
        <taxon>Streptophyta</taxon>
        <taxon>Embryophyta</taxon>
        <taxon>Tracheophyta</taxon>
        <taxon>Spermatophyta</taxon>
        <taxon>Magnoliopsida</taxon>
        <taxon>Liliopsida</taxon>
        <taxon>Asparagales</taxon>
        <taxon>Orchidaceae</taxon>
        <taxon>Epidendroideae</taxon>
        <taxon>Malaxideae</taxon>
        <taxon>Dendrobiinae</taxon>
        <taxon>Dendrobium</taxon>
    </lineage>
</organism>
<name>A0A2I0WH27_9ASPA</name>